<dbReference type="OrthoDB" id="419711at2759"/>
<feature type="transmembrane region" description="Helical" evidence="1">
    <location>
        <begin position="146"/>
        <end position="167"/>
    </location>
</feature>
<feature type="transmembrane region" description="Helical" evidence="1">
    <location>
        <begin position="67"/>
        <end position="86"/>
    </location>
</feature>
<keyword evidence="1" id="KW-0472">Membrane</keyword>
<feature type="transmembrane region" description="Helical" evidence="1">
    <location>
        <begin position="287"/>
        <end position="310"/>
    </location>
</feature>
<feature type="transmembrane region" description="Helical" evidence="1">
    <location>
        <begin position="107"/>
        <end position="126"/>
    </location>
</feature>
<sequence>MSECACGLTGATCSVLAEGLADFSRVLEGPCVYGECEIINGSPTCDCDAGYRDEMCDRYAEAIPANYAAAIGFPLVMMILCFFLLWKKASASFDVPRAASTHSPWRWAGPRVILVFRSVIFLYWIILQIRQQVRTDYSSLRFFTVWNSYLLLAYFALGVFLSVRSLVREPSGPMGKLERVHWVVSQVEFACAMLVACVTWGILLPSAAEDNREMFLNLESYSQHAANVVLMGIDFFLCGYIAVPVHLPFLWFWGSLYSLFHGFYMLARDQNGMPLEPVYPFLTTESSLLIVWLLGLLLVLTLFAGIVFLLSKLKRRCLGDDLLVLVDLEAERADSDSKMISP</sequence>
<proteinExistence type="predicted"/>
<dbReference type="Proteomes" id="UP000241890">
    <property type="component" value="Unassembled WGS sequence"/>
</dbReference>
<dbReference type="InParanoid" id="A0A2R5FZK5"/>
<dbReference type="AlphaFoldDB" id="A0A2R5FZK5"/>
<dbReference type="EMBL" id="BEYU01000005">
    <property type="protein sequence ID" value="GBG24197.1"/>
    <property type="molecule type" value="Genomic_DNA"/>
</dbReference>
<keyword evidence="1" id="KW-0812">Transmembrane</keyword>
<dbReference type="InterPro" id="IPR000742">
    <property type="entry name" value="EGF"/>
</dbReference>
<gene>
    <name evidence="3" type="ORF">FCC1311_004152</name>
</gene>
<dbReference type="PANTHER" id="PTHR12242:SF22">
    <property type="entry name" value="OS02G0130600 PROTEIN"/>
    <property type="match status" value="1"/>
</dbReference>
<keyword evidence="1" id="KW-1133">Transmembrane helix</keyword>
<dbReference type="PANTHER" id="PTHR12242">
    <property type="entry name" value="OS02G0130600 PROTEIN-RELATED"/>
    <property type="match status" value="1"/>
</dbReference>
<evidence type="ECO:0000256" key="1">
    <source>
        <dbReference type="SAM" id="Phobius"/>
    </source>
</evidence>
<accession>A0A2R5FZK5</accession>
<organism evidence="3 4">
    <name type="scientific">Hondaea fermentalgiana</name>
    <dbReference type="NCBI Taxonomy" id="2315210"/>
    <lineage>
        <taxon>Eukaryota</taxon>
        <taxon>Sar</taxon>
        <taxon>Stramenopiles</taxon>
        <taxon>Bigyra</taxon>
        <taxon>Labyrinthulomycetes</taxon>
        <taxon>Thraustochytrida</taxon>
        <taxon>Thraustochytriidae</taxon>
        <taxon>Hondaea</taxon>
    </lineage>
</organism>
<feature type="transmembrane region" description="Helical" evidence="1">
    <location>
        <begin position="224"/>
        <end position="243"/>
    </location>
</feature>
<evidence type="ECO:0000313" key="3">
    <source>
        <dbReference type="EMBL" id="GBG24197.1"/>
    </source>
</evidence>
<dbReference type="PROSITE" id="PS01186">
    <property type="entry name" value="EGF_2"/>
    <property type="match status" value="1"/>
</dbReference>
<evidence type="ECO:0000259" key="2">
    <source>
        <dbReference type="PROSITE" id="PS01186"/>
    </source>
</evidence>
<reference evidence="3 4" key="1">
    <citation type="submission" date="2017-12" db="EMBL/GenBank/DDBJ databases">
        <title>Sequencing, de novo assembly and annotation of complete genome of a new Thraustochytrid species, strain FCC1311.</title>
        <authorList>
            <person name="Sedici K."/>
            <person name="Godart F."/>
            <person name="Aiese Cigliano R."/>
            <person name="Sanseverino W."/>
            <person name="Barakat M."/>
            <person name="Ortet P."/>
            <person name="Marechal E."/>
            <person name="Cagnac O."/>
            <person name="Amato A."/>
        </authorList>
    </citation>
    <scope>NUCLEOTIDE SEQUENCE [LARGE SCALE GENOMIC DNA]</scope>
</reference>
<feature type="domain" description="EGF-like" evidence="2">
    <location>
        <begin position="45"/>
        <end position="56"/>
    </location>
</feature>
<keyword evidence="4" id="KW-1185">Reference proteome</keyword>
<dbReference type="GO" id="GO:0016020">
    <property type="term" value="C:membrane"/>
    <property type="evidence" value="ECO:0007669"/>
    <property type="project" value="TreeGrafter"/>
</dbReference>
<evidence type="ECO:0000313" key="4">
    <source>
        <dbReference type="Proteomes" id="UP000241890"/>
    </source>
</evidence>
<protein>
    <submittedName>
        <fullName evidence="3">Stabilin-2</fullName>
    </submittedName>
</protein>
<comment type="caution">
    <text evidence="3">The sequence shown here is derived from an EMBL/GenBank/DDBJ whole genome shotgun (WGS) entry which is preliminary data.</text>
</comment>
<feature type="transmembrane region" description="Helical" evidence="1">
    <location>
        <begin position="179"/>
        <end position="204"/>
    </location>
</feature>
<name>A0A2R5FZK5_9STRA</name>